<sequence length="52" mass="5047">MTARLSLGAIKNSGPSPGGGNHHLINSQTLGGVKDSGPSPGTGNNVVTGTHP</sequence>
<name>A0ACC0M2P6_RHOML</name>
<dbReference type="Proteomes" id="UP001062846">
    <property type="component" value="Chromosome 10"/>
</dbReference>
<reference evidence="1" key="1">
    <citation type="submission" date="2022-02" db="EMBL/GenBank/DDBJ databases">
        <title>Plant Genome Project.</title>
        <authorList>
            <person name="Zhang R.-G."/>
        </authorList>
    </citation>
    <scope>NUCLEOTIDE SEQUENCE</scope>
    <source>
        <strain evidence="1">AT1</strain>
    </source>
</reference>
<dbReference type="EMBL" id="CM046397">
    <property type="protein sequence ID" value="KAI8535021.1"/>
    <property type="molecule type" value="Genomic_DNA"/>
</dbReference>
<keyword evidence="2" id="KW-1185">Reference proteome</keyword>
<evidence type="ECO:0000313" key="1">
    <source>
        <dbReference type="EMBL" id="KAI8535021.1"/>
    </source>
</evidence>
<gene>
    <name evidence="1" type="ORF">RHMOL_Rhmol10G0142500</name>
</gene>
<proteinExistence type="predicted"/>
<comment type="caution">
    <text evidence="1">The sequence shown here is derived from an EMBL/GenBank/DDBJ whole genome shotgun (WGS) entry which is preliminary data.</text>
</comment>
<evidence type="ECO:0000313" key="2">
    <source>
        <dbReference type="Proteomes" id="UP001062846"/>
    </source>
</evidence>
<protein>
    <submittedName>
        <fullName evidence="1">Uncharacterized protein</fullName>
    </submittedName>
</protein>
<organism evidence="1 2">
    <name type="scientific">Rhododendron molle</name>
    <name type="common">Chinese azalea</name>
    <name type="synonym">Azalea mollis</name>
    <dbReference type="NCBI Taxonomy" id="49168"/>
    <lineage>
        <taxon>Eukaryota</taxon>
        <taxon>Viridiplantae</taxon>
        <taxon>Streptophyta</taxon>
        <taxon>Embryophyta</taxon>
        <taxon>Tracheophyta</taxon>
        <taxon>Spermatophyta</taxon>
        <taxon>Magnoliopsida</taxon>
        <taxon>eudicotyledons</taxon>
        <taxon>Gunneridae</taxon>
        <taxon>Pentapetalae</taxon>
        <taxon>asterids</taxon>
        <taxon>Ericales</taxon>
        <taxon>Ericaceae</taxon>
        <taxon>Ericoideae</taxon>
        <taxon>Rhodoreae</taxon>
        <taxon>Rhododendron</taxon>
    </lineage>
</organism>
<accession>A0ACC0M2P6</accession>